<evidence type="ECO:0000259" key="2">
    <source>
        <dbReference type="Pfam" id="PF08241"/>
    </source>
</evidence>
<evidence type="ECO:0000313" key="3">
    <source>
        <dbReference type="EMBL" id="EKE26191.1"/>
    </source>
</evidence>
<accession>K2F549</accession>
<dbReference type="GO" id="GO:0008757">
    <property type="term" value="F:S-adenosylmethionine-dependent methyltransferase activity"/>
    <property type="evidence" value="ECO:0007669"/>
    <property type="project" value="InterPro"/>
</dbReference>
<keyword evidence="1" id="KW-0472">Membrane</keyword>
<dbReference type="Gene3D" id="3.40.50.150">
    <property type="entry name" value="Vaccinia Virus protein VP39"/>
    <property type="match status" value="1"/>
</dbReference>
<dbReference type="SUPFAM" id="SSF53335">
    <property type="entry name" value="S-adenosyl-L-methionine-dependent methyltransferases"/>
    <property type="match status" value="1"/>
</dbReference>
<dbReference type="CDD" id="cd02440">
    <property type="entry name" value="AdoMet_MTases"/>
    <property type="match status" value="1"/>
</dbReference>
<dbReference type="Pfam" id="PF08241">
    <property type="entry name" value="Methyltransf_11"/>
    <property type="match status" value="1"/>
</dbReference>
<name>K2F549_9BACT</name>
<keyword evidence="1" id="KW-0812">Transmembrane</keyword>
<feature type="domain" description="Methyltransferase type 11" evidence="2">
    <location>
        <begin position="70"/>
        <end position="141"/>
    </location>
</feature>
<evidence type="ECO:0000256" key="1">
    <source>
        <dbReference type="SAM" id="Phobius"/>
    </source>
</evidence>
<proteinExistence type="predicted"/>
<reference evidence="3" key="1">
    <citation type="journal article" date="2012" name="Science">
        <title>Fermentation, hydrogen, and sulfur metabolism in multiple uncultivated bacterial phyla.</title>
        <authorList>
            <person name="Wrighton K.C."/>
            <person name="Thomas B.C."/>
            <person name="Sharon I."/>
            <person name="Miller C.S."/>
            <person name="Castelle C.J."/>
            <person name="VerBerkmoes N.C."/>
            <person name="Wilkins M.J."/>
            <person name="Hettich R.L."/>
            <person name="Lipton M.S."/>
            <person name="Williams K.H."/>
            <person name="Long P.E."/>
            <person name="Banfield J.F."/>
        </authorList>
    </citation>
    <scope>NUCLEOTIDE SEQUENCE [LARGE SCALE GENOMIC DNA]</scope>
</reference>
<dbReference type="GO" id="GO:0032259">
    <property type="term" value="P:methylation"/>
    <property type="evidence" value="ECO:0007669"/>
    <property type="project" value="UniProtKB-KW"/>
</dbReference>
<dbReference type="InterPro" id="IPR029063">
    <property type="entry name" value="SAM-dependent_MTases_sf"/>
</dbReference>
<keyword evidence="3" id="KW-0489">Methyltransferase</keyword>
<dbReference type="InterPro" id="IPR013216">
    <property type="entry name" value="Methyltransf_11"/>
</dbReference>
<keyword evidence="3" id="KW-0808">Transferase</keyword>
<sequence length="250" mass="30678">MEVKDIIEKQKNAMNNDWKNAVINEKENTLQRYLWSLMLETWNSLLSTNISGKTLLIICAWSWYDADFWHKKWAIVTATDLSEIACEKIKERNSSINVKIENAESLSYNDNSFDYVIVRAWLHHLPRPILWIYEMLRVAKKWILFMEAQDSMVMRILRKSWLVLEIEPSWNYVYTFTRREIYKLCRSMFLNKPQIKTYFYQYIPYLSNKIYPKLSWMIWLTIYKILLNIFNFLFWYWWNNFICYVDKKNK</sequence>
<feature type="transmembrane region" description="Helical" evidence="1">
    <location>
        <begin position="216"/>
        <end position="238"/>
    </location>
</feature>
<protein>
    <submittedName>
        <fullName evidence="3">Methyltransferase protein</fullName>
    </submittedName>
</protein>
<keyword evidence="1" id="KW-1133">Transmembrane helix</keyword>
<gene>
    <name evidence="3" type="ORF">ACD_4C00393G0011</name>
</gene>
<dbReference type="EMBL" id="AMFJ01000909">
    <property type="protein sequence ID" value="EKE26191.1"/>
    <property type="molecule type" value="Genomic_DNA"/>
</dbReference>
<organism evidence="3">
    <name type="scientific">uncultured bacterium</name>
    <name type="common">gcode 4</name>
    <dbReference type="NCBI Taxonomy" id="1234023"/>
    <lineage>
        <taxon>Bacteria</taxon>
        <taxon>environmental samples</taxon>
    </lineage>
</organism>
<comment type="caution">
    <text evidence="3">The sequence shown here is derived from an EMBL/GenBank/DDBJ whole genome shotgun (WGS) entry which is preliminary data.</text>
</comment>
<dbReference type="AlphaFoldDB" id="K2F549"/>